<dbReference type="InterPro" id="IPR043128">
    <property type="entry name" value="Rev_trsase/Diguanyl_cyclase"/>
</dbReference>
<organism evidence="3 4">
    <name type="scientific">Heligmosomoides polygyrus</name>
    <name type="common">Parasitic roundworm</name>
    <dbReference type="NCBI Taxonomy" id="6339"/>
    <lineage>
        <taxon>Eukaryota</taxon>
        <taxon>Metazoa</taxon>
        <taxon>Ecdysozoa</taxon>
        <taxon>Nematoda</taxon>
        <taxon>Chromadorea</taxon>
        <taxon>Rhabditida</taxon>
        <taxon>Rhabditina</taxon>
        <taxon>Rhabditomorpha</taxon>
        <taxon>Strongyloidea</taxon>
        <taxon>Heligmosomidae</taxon>
        <taxon>Heligmosomoides</taxon>
    </lineage>
</organism>
<name>A0A183GVW9_HELPZ</name>
<reference evidence="4" key="2">
    <citation type="submission" date="2019-09" db="UniProtKB">
        <authorList>
            <consortium name="WormBaseParasite"/>
        </authorList>
    </citation>
    <scope>IDENTIFICATION</scope>
</reference>
<evidence type="ECO:0000313" key="4">
    <source>
        <dbReference type="WBParaSite" id="HPBE_0002683901-mRNA-1"/>
    </source>
</evidence>
<accession>A0A183GVW9</accession>
<dbReference type="AlphaFoldDB" id="A0A183GVW9"/>
<dbReference type="SUPFAM" id="SSF56672">
    <property type="entry name" value="DNA/RNA polymerases"/>
    <property type="match status" value="1"/>
</dbReference>
<dbReference type="InterPro" id="IPR043502">
    <property type="entry name" value="DNA/RNA_pol_sf"/>
</dbReference>
<evidence type="ECO:0000256" key="1">
    <source>
        <dbReference type="SAM" id="MobiDB-lite"/>
    </source>
</evidence>
<dbReference type="OrthoDB" id="5860913at2759"/>
<dbReference type="WBParaSite" id="HPBE_0002683901-mRNA-1">
    <property type="protein sequence ID" value="HPBE_0002683901-mRNA-1"/>
    <property type="gene ID" value="HPBE_0002683901"/>
</dbReference>
<gene>
    <name evidence="2" type="ORF">HPBE_LOCUS26840</name>
</gene>
<evidence type="ECO:0000313" key="2">
    <source>
        <dbReference type="EMBL" id="VDP59618.1"/>
    </source>
</evidence>
<sequence length="217" mass="24550">MSKTSCALSRVPERSTLIPLVPDAHVPPHSDPDPSAVYTSTATTSGRATAIAPTLHSTLPPLPVLLIPDDEKGRQRKHEQDQLIQLRQLLALRHQELSVLRRAQEARRGPTHPIEVEETGRPGTVEELQAFVWHQIDVNGEQYSKPPFLPELWAFLGMCDYYRKFVLNFFEIAHPLFNLASAKVQLKWEEPQEKAFETLKNAITRTLRIGATRHRGS</sequence>
<keyword evidence="3" id="KW-1185">Reference proteome</keyword>
<reference evidence="2 3" key="1">
    <citation type="submission" date="2018-11" db="EMBL/GenBank/DDBJ databases">
        <authorList>
            <consortium name="Pathogen Informatics"/>
        </authorList>
    </citation>
    <scope>NUCLEOTIDE SEQUENCE [LARGE SCALE GENOMIC DNA]</scope>
</reference>
<proteinExistence type="predicted"/>
<protein>
    <submittedName>
        <fullName evidence="4">RT_RNaseH_2 domain-containing protein</fullName>
    </submittedName>
</protein>
<dbReference type="Gene3D" id="3.30.70.270">
    <property type="match status" value="1"/>
</dbReference>
<accession>A0A3P8FJ84</accession>
<evidence type="ECO:0000313" key="3">
    <source>
        <dbReference type="Proteomes" id="UP000050761"/>
    </source>
</evidence>
<dbReference type="Proteomes" id="UP000050761">
    <property type="component" value="Unassembled WGS sequence"/>
</dbReference>
<feature type="region of interest" description="Disordered" evidence="1">
    <location>
        <begin position="20"/>
        <end position="44"/>
    </location>
</feature>
<dbReference type="EMBL" id="UZAH01041018">
    <property type="protein sequence ID" value="VDP59618.1"/>
    <property type="molecule type" value="Genomic_DNA"/>
</dbReference>